<dbReference type="Proteomes" id="UP000054007">
    <property type="component" value="Unassembled WGS sequence"/>
</dbReference>
<organism evidence="1 2">
    <name type="scientific">Cylindrobasidium torrendii FP15055 ss-10</name>
    <dbReference type="NCBI Taxonomy" id="1314674"/>
    <lineage>
        <taxon>Eukaryota</taxon>
        <taxon>Fungi</taxon>
        <taxon>Dikarya</taxon>
        <taxon>Basidiomycota</taxon>
        <taxon>Agaricomycotina</taxon>
        <taxon>Agaricomycetes</taxon>
        <taxon>Agaricomycetidae</taxon>
        <taxon>Agaricales</taxon>
        <taxon>Marasmiineae</taxon>
        <taxon>Physalacriaceae</taxon>
        <taxon>Cylindrobasidium</taxon>
    </lineage>
</organism>
<reference evidence="1 2" key="1">
    <citation type="journal article" date="2015" name="Fungal Genet. Biol.">
        <title>Evolution of novel wood decay mechanisms in Agaricales revealed by the genome sequences of Fistulina hepatica and Cylindrobasidium torrendii.</title>
        <authorList>
            <person name="Floudas D."/>
            <person name="Held B.W."/>
            <person name="Riley R."/>
            <person name="Nagy L.G."/>
            <person name="Koehler G."/>
            <person name="Ransdell A.S."/>
            <person name="Younus H."/>
            <person name="Chow J."/>
            <person name="Chiniquy J."/>
            <person name="Lipzen A."/>
            <person name="Tritt A."/>
            <person name="Sun H."/>
            <person name="Haridas S."/>
            <person name="LaButti K."/>
            <person name="Ohm R.A."/>
            <person name="Kues U."/>
            <person name="Blanchette R.A."/>
            <person name="Grigoriev I.V."/>
            <person name="Minto R.E."/>
            <person name="Hibbett D.S."/>
        </authorList>
    </citation>
    <scope>NUCLEOTIDE SEQUENCE [LARGE SCALE GENOMIC DNA]</scope>
    <source>
        <strain evidence="1 2">FP15055 ss-10</strain>
    </source>
</reference>
<proteinExistence type="predicted"/>
<dbReference type="AlphaFoldDB" id="A0A0D7B4S0"/>
<keyword evidence="2" id="KW-1185">Reference proteome</keyword>
<evidence type="ECO:0000313" key="1">
    <source>
        <dbReference type="EMBL" id="KIY64521.1"/>
    </source>
</evidence>
<protein>
    <submittedName>
        <fullName evidence="1">Uncharacterized protein</fullName>
    </submittedName>
</protein>
<accession>A0A0D7B4S0</accession>
<name>A0A0D7B4S0_9AGAR</name>
<evidence type="ECO:0000313" key="2">
    <source>
        <dbReference type="Proteomes" id="UP000054007"/>
    </source>
</evidence>
<gene>
    <name evidence="1" type="ORF">CYLTODRAFT_99894</name>
</gene>
<sequence>MIGLKNLASGWLSRRILFLSPTIMDTSALSSTESIVFVCASHTDGDSTFYKYAQYVDGETDWLMLRASSYAQVVTWILHRNEQHKQINLGQVLRPDWFLLIHSLLNLSDTITSIEQLHRFVPDEPMRDLCMFVLTFVKSYRAGINLSYWDLVDEFVSIILKTDGAYFSAVDISTLFLSPREIYGEASNLINTTTDNTLGGSTFNNVLSSIVCLGWGDLL</sequence>
<dbReference type="EMBL" id="KN880631">
    <property type="protein sequence ID" value="KIY64521.1"/>
    <property type="molecule type" value="Genomic_DNA"/>
</dbReference>